<evidence type="ECO:0000256" key="3">
    <source>
        <dbReference type="ARBA" id="ARBA00022630"/>
    </source>
</evidence>
<dbReference type="PANTHER" id="PTHR42973">
    <property type="entry name" value="BINDING OXIDOREDUCTASE, PUTATIVE (AFU_ORTHOLOGUE AFUA_1G17690)-RELATED"/>
    <property type="match status" value="1"/>
</dbReference>
<keyword evidence="5" id="KW-0560">Oxidoreductase</keyword>
<organism evidence="7 8">
    <name type="scientific">Psychromarinibacter sediminicola</name>
    <dbReference type="NCBI Taxonomy" id="3033385"/>
    <lineage>
        <taxon>Bacteria</taxon>
        <taxon>Pseudomonadati</taxon>
        <taxon>Pseudomonadota</taxon>
        <taxon>Alphaproteobacteria</taxon>
        <taxon>Rhodobacterales</taxon>
        <taxon>Paracoccaceae</taxon>
        <taxon>Psychromarinibacter</taxon>
    </lineage>
</organism>
<dbReference type="SUPFAM" id="SSF56176">
    <property type="entry name" value="FAD-binding/transporter-associated domain-like"/>
    <property type="match status" value="1"/>
</dbReference>
<keyword evidence="8" id="KW-1185">Reference proteome</keyword>
<accession>A0AAE3NX48</accession>
<keyword evidence="4" id="KW-0274">FAD</keyword>
<dbReference type="EMBL" id="JARGYC010000120">
    <property type="protein sequence ID" value="MDF0603701.1"/>
    <property type="molecule type" value="Genomic_DNA"/>
</dbReference>
<evidence type="ECO:0000256" key="2">
    <source>
        <dbReference type="ARBA" id="ARBA00005466"/>
    </source>
</evidence>
<dbReference type="Pfam" id="PF01565">
    <property type="entry name" value="FAD_binding_4"/>
    <property type="match status" value="1"/>
</dbReference>
<dbReference type="GO" id="GO:0071949">
    <property type="term" value="F:FAD binding"/>
    <property type="evidence" value="ECO:0007669"/>
    <property type="project" value="InterPro"/>
</dbReference>
<dbReference type="AlphaFoldDB" id="A0AAE3NX48"/>
<dbReference type="Gene3D" id="3.30.465.10">
    <property type="match status" value="1"/>
</dbReference>
<sequence>MHTEILEKRLKGAVITALEPRLASDSDALIWNARKPARRARLIVRAACAADVAEAVRFAAENDLTVSPRGGGHQFTGIAAQADMVIDLGALDAMQLDVEARTARVGPAVTNARMAAALERHGLAFPLGHCGSVPMSGYLLGGGVGWNSAEWGFACFSVTAVEVVLADGRTVTATAVDNADVFWAARGAGPEFFGVVTAYHLALQPARKAISTAIRVYPGSSVEAVAEWAETVMAEAPARVEFTAKVTPASDGPVIAAIATVFAETDAEACAIHAALGQGAPEALQVIGPMPTPFGALYEATDPSMPAGHRYAVDTVWSDARFGEVLGRVVDSMARAPSEASMALVVLRSNAVETPAGAAFSCHGRVFGALYAIWEDEAADAANIGWLRAAIDGVAPLCTGAYVGEADLDRPHRALRTLAPEAAARLAQLRAVRDPDSLFLRHRRQKAVAAE</sequence>
<evidence type="ECO:0000256" key="4">
    <source>
        <dbReference type="ARBA" id="ARBA00022827"/>
    </source>
</evidence>
<dbReference type="InterPro" id="IPR016169">
    <property type="entry name" value="FAD-bd_PCMH_sub2"/>
</dbReference>
<dbReference type="InterPro" id="IPR050416">
    <property type="entry name" value="FAD-linked_Oxidoreductase"/>
</dbReference>
<keyword evidence="3" id="KW-0285">Flavoprotein</keyword>
<dbReference type="InterPro" id="IPR016166">
    <property type="entry name" value="FAD-bd_PCMH"/>
</dbReference>
<dbReference type="InterPro" id="IPR036318">
    <property type="entry name" value="FAD-bd_PCMH-like_sf"/>
</dbReference>
<comment type="similarity">
    <text evidence="2">Belongs to the oxygen-dependent FAD-linked oxidoreductase family.</text>
</comment>
<proteinExistence type="inferred from homology"/>
<evidence type="ECO:0000313" key="8">
    <source>
        <dbReference type="Proteomes" id="UP001220964"/>
    </source>
</evidence>
<protein>
    <submittedName>
        <fullName evidence="7">FAD-binding oxidoreductase</fullName>
    </submittedName>
</protein>
<comment type="cofactor">
    <cofactor evidence="1">
        <name>FAD</name>
        <dbReference type="ChEBI" id="CHEBI:57692"/>
    </cofactor>
</comment>
<evidence type="ECO:0000256" key="5">
    <source>
        <dbReference type="ARBA" id="ARBA00023002"/>
    </source>
</evidence>
<dbReference type="PROSITE" id="PS51387">
    <property type="entry name" value="FAD_PCMH"/>
    <property type="match status" value="1"/>
</dbReference>
<evidence type="ECO:0000256" key="1">
    <source>
        <dbReference type="ARBA" id="ARBA00001974"/>
    </source>
</evidence>
<dbReference type="Gene3D" id="3.30.43.10">
    <property type="entry name" value="Uridine Diphospho-n-acetylenolpyruvylglucosamine Reductase, domain 2"/>
    <property type="match status" value="1"/>
</dbReference>
<evidence type="ECO:0000259" key="6">
    <source>
        <dbReference type="PROSITE" id="PS51387"/>
    </source>
</evidence>
<dbReference type="Gene3D" id="3.40.462.20">
    <property type="match status" value="1"/>
</dbReference>
<dbReference type="PANTHER" id="PTHR42973:SF39">
    <property type="entry name" value="FAD-BINDING PCMH-TYPE DOMAIN-CONTAINING PROTEIN"/>
    <property type="match status" value="1"/>
</dbReference>
<gene>
    <name evidence="7" type="ORF">P1J78_23530</name>
</gene>
<comment type="caution">
    <text evidence="7">The sequence shown here is derived from an EMBL/GenBank/DDBJ whole genome shotgun (WGS) entry which is preliminary data.</text>
</comment>
<feature type="domain" description="FAD-binding PCMH-type" evidence="6">
    <location>
        <begin position="35"/>
        <end position="206"/>
    </location>
</feature>
<reference evidence="7" key="1">
    <citation type="submission" date="2023-03" db="EMBL/GenBank/DDBJ databases">
        <title>Multiphase analysis and comparison of six strains from genera Psychromarinibacter, Lutimaribacter, and Maritimibacter, including a novel species: Psychromarinibacter sediminicola sp. nov.</title>
        <authorList>
            <person name="Wang Y.-H."/>
            <person name="Ye M.-Q."/>
            <person name="Du Z.-J."/>
        </authorList>
    </citation>
    <scope>NUCLEOTIDE SEQUENCE</scope>
    <source>
        <strain evidence="7">C21-152</strain>
    </source>
</reference>
<dbReference type="InterPro" id="IPR006094">
    <property type="entry name" value="Oxid_FAD_bind_N"/>
</dbReference>
<dbReference type="InterPro" id="IPR016167">
    <property type="entry name" value="FAD-bd_PCMH_sub1"/>
</dbReference>
<dbReference type="GO" id="GO:0016491">
    <property type="term" value="F:oxidoreductase activity"/>
    <property type="evidence" value="ECO:0007669"/>
    <property type="project" value="UniProtKB-KW"/>
</dbReference>
<name>A0AAE3NX48_9RHOB</name>
<dbReference type="Proteomes" id="UP001220964">
    <property type="component" value="Unassembled WGS sequence"/>
</dbReference>
<evidence type="ECO:0000313" key="7">
    <source>
        <dbReference type="EMBL" id="MDF0603701.1"/>
    </source>
</evidence>
<dbReference type="RefSeq" id="WP_275569816.1">
    <property type="nucleotide sequence ID" value="NZ_JARGYC010000120.1"/>
</dbReference>